<dbReference type="InterPro" id="IPR005467">
    <property type="entry name" value="His_kinase_dom"/>
</dbReference>
<evidence type="ECO:0000256" key="8">
    <source>
        <dbReference type="ARBA" id="ARBA00023012"/>
    </source>
</evidence>
<dbReference type="SMART" id="SM00388">
    <property type="entry name" value="HisKA"/>
    <property type="match status" value="1"/>
</dbReference>
<evidence type="ECO:0000256" key="6">
    <source>
        <dbReference type="ARBA" id="ARBA00022777"/>
    </source>
</evidence>
<dbReference type="Pfam" id="PF00512">
    <property type="entry name" value="HisKA"/>
    <property type="match status" value="1"/>
</dbReference>
<comment type="catalytic activity">
    <reaction evidence="1">
        <text>ATP + protein L-histidine = ADP + protein N-phospho-L-histidine.</text>
        <dbReference type="EC" id="2.7.13.3"/>
    </reaction>
</comment>
<dbReference type="InterPro" id="IPR036097">
    <property type="entry name" value="HisK_dim/P_sf"/>
</dbReference>
<dbReference type="Gene3D" id="3.30.450.20">
    <property type="entry name" value="PAS domain"/>
    <property type="match status" value="1"/>
</dbReference>
<dbReference type="Gene3D" id="3.30.450.40">
    <property type="match status" value="1"/>
</dbReference>
<dbReference type="SMART" id="SM00387">
    <property type="entry name" value="HATPase_c"/>
    <property type="match status" value="1"/>
</dbReference>
<keyword evidence="11" id="KW-1185">Reference proteome</keyword>
<evidence type="ECO:0000256" key="1">
    <source>
        <dbReference type="ARBA" id="ARBA00000085"/>
    </source>
</evidence>
<keyword evidence="4" id="KW-0808">Transferase</keyword>
<organism evidence="10 11">
    <name type="scientific">Paenibacillus faecis</name>
    <dbReference type="NCBI Taxonomy" id="862114"/>
    <lineage>
        <taxon>Bacteria</taxon>
        <taxon>Bacillati</taxon>
        <taxon>Bacillota</taxon>
        <taxon>Bacilli</taxon>
        <taxon>Bacillales</taxon>
        <taxon>Paenibacillaceae</taxon>
        <taxon>Paenibacillus</taxon>
    </lineage>
</organism>
<dbReference type="Pfam" id="PF02518">
    <property type="entry name" value="HATPase_c"/>
    <property type="match status" value="1"/>
</dbReference>
<evidence type="ECO:0000259" key="9">
    <source>
        <dbReference type="PROSITE" id="PS50109"/>
    </source>
</evidence>
<dbReference type="AlphaFoldDB" id="A0A5D0CZG0"/>
<dbReference type="InterPro" id="IPR036890">
    <property type="entry name" value="HATPase_C_sf"/>
</dbReference>
<evidence type="ECO:0000313" key="11">
    <source>
        <dbReference type="Proteomes" id="UP000325218"/>
    </source>
</evidence>
<keyword evidence="5" id="KW-0547">Nucleotide-binding</keyword>
<dbReference type="OrthoDB" id="9784397at2"/>
<evidence type="ECO:0000256" key="2">
    <source>
        <dbReference type="ARBA" id="ARBA00012438"/>
    </source>
</evidence>
<keyword evidence="8" id="KW-0902">Two-component regulatory system</keyword>
<dbReference type="GO" id="GO:0005524">
    <property type="term" value="F:ATP binding"/>
    <property type="evidence" value="ECO:0007669"/>
    <property type="project" value="UniProtKB-KW"/>
</dbReference>
<dbReference type="InterPro" id="IPR003594">
    <property type="entry name" value="HATPase_dom"/>
</dbReference>
<name>A0A5D0CZG0_9BACL</name>
<dbReference type="EC" id="2.7.13.3" evidence="2"/>
<comment type="caution">
    <text evidence="10">The sequence shown here is derived from an EMBL/GenBank/DDBJ whole genome shotgun (WGS) entry which is preliminary data.</text>
</comment>
<dbReference type="InterPro" id="IPR003661">
    <property type="entry name" value="HisK_dim/P_dom"/>
</dbReference>
<dbReference type="InterPro" id="IPR029016">
    <property type="entry name" value="GAF-like_dom_sf"/>
</dbReference>
<dbReference type="Gene3D" id="1.10.287.130">
    <property type="match status" value="1"/>
</dbReference>
<keyword evidence="7" id="KW-0067">ATP-binding</keyword>
<dbReference type="PANTHER" id="PTHR43065:SF10">
    <property type="entry name" value="PEROXIDE STRESS-ACTIVATED HISTIDINE KINASE MAK3"/>
    <property type="match status" value="1"/>
</dbReference>
<keyword evidence="3" id="KW-0597">Phosphoprotein</keyword>
<dbReference type="GO" id="GO:0000155">
    <property type="term" value="F:phosphorelay sensor kinase activity"/>
    <property type="evidence" value="ECO:0007669"/>
    <property type="project" value="InterPro"/>
</dbReference>
<evidence type="ECO:0000256" key="7">
    <source>
        <dbReference type="ARBA" id="ARBA00022840"/>
    </source>
</evidence>
<evidence type="ECO:0000256" key="3">
    <source>
        <dbReference type="ARBA" id="ARBA00022553"/>
    </source>
</evidence>
<evidence type="ECO:0000313" key="10">
    <source>
        <dbReference type="EMBL" id="TYA14257.1"/>
    </source>
</evidence>
<dbReference type="SUPFAM" id="SSF47384">
    <property type="entry name" value="Homodimeric domain of signal transducing histidine kinase"/>
    <property type="match status" value="1"/>
</dbReference>
<dbReference type="CDD" id="cd00082">
    <property type="entry name" value="HisKA"/>
    <property type="match status" value="1"/>
</dbReference>
<proteinExistence type="predicted"/>
<sequence>MENCFLAEIRRRCLANGMQPTDIPSPLTTVSEEHLQKQKSRYADILEVTKVLGENTIKLLNGQMVLFLVTDDEGVVIDSFGDRIMKENLSQLNIKEGSLMLEREVGICATLIALDKKIPFQTVGKDHFHLVLHDSACQSVPFSFPSDHGVLEGTISLMTSVVDFSKYQLAMLVNMVESMRRELILRKTNQRQLNLHHLMVNNLDTGILLVDQCGVIVDVNHIAQSMIPDLVAVGQSALPISELGPHIAETIAKGQRQRGIEVHYNVRGIHTVCLVDIIPIFENGVLQGAYAQLRDITERYLLEQQVIVSEKLSAIGKLAAGLAHEIRNPLTVIMGFVQMIRSQRLDPLTAKYMGYVYEELERVKNLVSDFVTMSKPSVPIVKPIKINEFLDNVLRVMEGQAALHDIRYVRDYQTTDEDILFADAAQIKQVLINILQNAVEASQPNEAVTLKTRKNRNHLIITISDNGSGISPENLTKIQNPFFTTKEHGTGLGLSVSYRIINNHHGEITIDSILGTGTDFNIHLPLTNILEECSL</sequence>
<gene>
    <name evidence="10" type="ORF">FRY98_00800</name>
</gene>
<dbReference type="InterPro" id="IPR004358">
    <property type="entry name" value="Sig_transdc_His_kin-like_C"/>
</dbReference>
<protein>
    <recommendedName>
        <fullName evidence="2">histidine kinase</fullName>
        <ecNumber evidence="2">2.7.13.3</ecNumber>
    </recommendedName>
</protein>
<dbReference type="Proteomes" id="UP000325218">
    <property type="component" value="Unassembled WGS sequence"/>
</dbReference>
<reference evidence="10 11" key="1">
    <citation type="submission" date="2019-08" db="EMBL/GenBank/DDBJ databases">
        <title>Genome sequencing of Paenibacillus faecis DSM 23593(T).</title>
        <authorList>
            <person name="Kook J.-K."/>
            <person name="Park S.-N."/>
            <person name="Lim Y.K."/>
        </authorList>
    </citation>
    <scope>NUCLEOTIDE SEQUENCE [LARGE SCALE GENOMIC DNA]</scope>
    <source>
        <strain evidence="10 11">DSM 23593</strain>
    </source>
</reference>
<dbReference type="SUPFAM" id="SSF55874">
    <property type="entry name" value="ATPase domain of HSP90 chaperone/DNA topoisomerase II/histidine kinase"/>
    <property type="match status" value="1"/>
</dbReference>
<dbReference type="Gene3D" id="3.30.565.10">
    <property type="entry name" value="Histidine kinase-like ATPase, C-terminal domain"/>
    <property type="match status" value="1"/>
</dbReference>
<dbReference type="PRINTS" id="PR00344">
    <property type="entry name" value="BCTRLSENSOR"/>
</dbReference>
<dbReference type="InterPro" id="IPR035965">
    <property type="entry name" value="PAS-like_dom_sf"/>
</dbReference>
<keyword evidence="6" id="KW-0418">Kinase</keyword>
<dbReference type="EMBL" id="VSDO01000001">
    <property type="protein sequence ID" value="TYA14257.1"/>
    <property type="molecule type" value="Genomic_DNA"/>
</dbReference>
<dbReference type="PANTHER" id="PTHR43065">
    <property type="entry name" value="SENSOR HISTIDINE KINASE"/>
    <property type="match status" value="1"/>
</dbReference>
<evidence type="ECO:0000256" key="5">
    <source>
        <dbReference type="ARBA" id="ARBA00022741"/>
    </source>
</evidence>
<feature type="domain" description="Histidine kinase" evidence="9">
    <location>
        <begin position="321"/>
        <end position="528"/>
    </location>
</feature>
<dbReference type="PROSITE" id="PS50109">
    <property type="entry name" value="HIS_KIN"/>
    <property type="match status" value="1"/>
</dbReference>
<evidence type="ECO:0000256" key="4">
    <source>
        <dbReference type="ARBA" id="ARBA00022679"/>
    </source>
</evidence>
<accession>A0A5D0CZG0</accession>
<dbReference type="SUPFAM" id="SSF55785">
    <property type="entry name" value="PYP-like sensor domain (PAS domain)"/>
    <property type="match status" value="1"/>
</dbReference>